<dbReference type="Proteomes" id="UP000225215">
    <property type="component" value="Segment"/>
</dbReference>
<reference evidence="1 2" key="1">
    <citation type="journal article" date="2017" name="Sci. Rep.">
        <title>Characterization and diversity of phages infecting Aeromonas salmonicida subsp. salmonicida.</title>
        <authorList>
            <person name="Vincent A.T."/>
            <person name="Paquet V.E."/>
            <person name="Bernatchez A."/>
            <person name="Tremblay D.M."/>
            <person name="Moineau S."/>
            <person name="Charette S.J."/>
        </authorList>
    </citation>
    <scope>NUCLEOTIDE SEQUENCE [LARGE SCALE GENOMIC DNA]</scope>
</reference>
<protein>
    <submittedName>
        <fullName evidence="1">Uncharacterized protein</fullName>
    </submittedName>
</protein>
<proteinExistence type="predicted"/>
<accession>A0A219YCH7</accession>
<dbReference type="EMBL" id="KY290955">
    <property type="protein sequence ID" value="APU01647.1"/>
    <property type="molecule type" value="Genomic_DNA"/>
</dbReference>
<evidence type="ECO:0000313" key="2">
    <source>
        <dbReference type="Proteomes" id="UP000225215"/>
    </source>
</evidence>
<name>A0A219YCH7_9CAUD</name>
<organism evidence="1 2">
    <name type="scientific">Aeromonas phage 65.2</name>
    <dbReference type="NCBI Taxonomy" id="1932896"/>
    <lineage>
        <taxon>Viruses</taxon>
        <taxon>Duplodnaviria</taxon>
        <taxon>Heunggongvirae</taxon>
        <taxon>Uroviricota</taxon>
        <taxon>Caudoviricetes</taxon>
        <taxon>Pantevenvirales</taxon>
        <taxon>Straboviridae</taxon>
        <taxon>Emmerichvirinae</taxon>
        <taxon>Ishigurovirus</taxon>
        <taxon>Ishigurovirus osborne</taxon>
    </lineage>
</organism>
<evidence type="ECO:0000313" key="1">
    <source>
        <dbReference type="EMBL" id="APU01647.1"/>
    </source>
</evidence>
<sequence>MSHTKIELHVLERAVNNYFRIHEVAKQLVKKRLAERLEETKVVGWIFKRTVNKVNYNRQDNPFSQPHIIEYELMQKLRESLSLKSSKIINKAYEYRSMCDVCRSKERLDDEMGFIYADEEMCWFIDHMEKTTSIAVEKAAAKLWWNKSND</sequence>